<dbReference type="Gene3D" id="3.30.200.20">
    <property type="entry name" value="Phosphorylase Kinase, domain 1"/>
    <property type="match status" value="1"/>
</dbReference>
<feature type="domain" description="Protein kinase" evidence="6">
    <location>
        <begin position="1"/>
        <end position="206"/>
    </location>
</feature>
<sequence>MAIMQNTNSQVSLVDELLSETTPIISLHGRVQREDALNADLPTIPLIWIRQSTNNFSEISKLGEEIAVKRLSETSSQGLVEFKNEVIFIAKLQHRNLVRLLGCCIEENEKLLVYEYMCNSGLDSHLFNEGKRKQLDWKLRLSIINGIAKGLLYLHEDSRLRVIHRDLKASNVLLDQEMNPKISDFGLARTFEKGQSQENTKRVIGT</sequence>
<evidence type="ECO:0000256" key="2">
    <source>
        <dbReference type="ARBA" id="ARBA00022679"/>
    </source>
</evidence>
<reference evidence="7" key="1">
    <citation type="submission" date="2018-05" db="EMBL/GenBank/DDBJ databases">
        <title>Draft genome of Mucuna pruriens seed.</title>
        <authorList>
            <person name="Nnadi N.E."/>
            <person name="Vos R."/>
            <person name="Hasami M.H."/>
            <person name="Devisetty U.K."/>
            <person name="Aguiy J.C."/>
        </authorList>
    </citation>
    <scope>NUCLEOTIDE SEQUENCE [LARGE SCALE GENOMIC DNA]</scope>
    <source>
        <strain evidence="7">JCA_2017</strain>
    </source>
</reference>
<keyword evidence="8" id="KW-1185">Reference proteome</keyword>
<dbReference type="Proteomes" id="UP000257109">
    <property type="component" value="Unassembled WGS sequence"/>
</dbReference>
<dbReference type="FunFam" id="1.10.510.10:FF:001019">
    <property type="entry name" value="G-type lectin S-receptor-like serine/threonine-protein kinase B120"/>
    <property type="match status" value="1"/>
</dbReference>
<evidence type="ECO:0000313" key="8">
    <source>
        <dbReference type="Proteomes" id="UP000257109"/>
    </source>
</evidence>
<dbReference type="AlphaFoldDB" id="A0A371I3V1"/>
<proteinExistence type="predicted"/>
<dbReference type="PROSITE" id="PS00108">
    <property type="entry name" value="PROTEIN_KINASE_ST"/>
    <property type="match status" value="1"/>
</dbReference>
<evidence type="ECO:0000259" key="6">
    <source>
        <dbReference type="PROSITE" id="PS50011"/>
    </source>
</evidence>
<accession>A0A371I3V1</accession>
<keyword evidence="5" id="KW-0067">ATP-binding</keyword>
<keyword evidence="2" id="KW-0808">Transferase</keyword>
<dbReference type="InterPro" id="IPR008271">
    <property type="entry name" value="Ser/Thr_kinase_AS"/>
</dbReference>
<organism evidence="7 8">
    <name type="scientific">Mucuna pruriens</name>
    <name type="common">Velvet bean</name>
    <name type="synonym">Dolichos pruriens</name>
    <dbReference type="NCBI Taxonomy" id="157652"/>
    <lineage>
        <taxon>Eukaryota</taxon>
        <taxon>Viridiplantae</taxon>
        <taxon>Streptophyta</taxon>
        <taxon>Embryophyta</taxon>
        <taxon>Tracheophyta</taxon>
        <taxon>Spermatophyta</taxon>
        <taxon>Magnoliopsida</taxon>
        <taxon>eudicotyledons</taxon>
        <taxon>Gunneridae</taxon>
        <taxon>Pentapetalae</taxon>
        <taxon>rosids</taxon>
        <taxon>fabids</taxon>
        <taxon>Fabales</taxon>
        <taxon>Fabaceae</taxon>
        <taxon>Papilionoideae</taxon>
        <taxon>50 kb inversion clade</taxon>
        <taxon>NPAAA clade</taxon>
        <taxon>indigoferoid/millettioid clade</taxon>
        <taxon>Phaseoleae</taxon>
        <taxon>Mucuna</taxon>
    </lineage>
</organism>
<protein>
    <submittedName>
        <fullName evidence="7">G-type lectin S-receptor-like serine/threonine-protein kinase B120</fullName>
    </submittedName>
</protein>
<dbReference type="InterPro" id="IPR011009">
    <property type="entry name" value="Kinase-like_dom_sf"/>
</dbReference>
<keyword evidence="4" id="KW-0418">Kinase</keyword>
<name>A0A371I3V1_MUCPR</name>
<dbReference type="Pfam" id="PF07714">
    <property type="entry name" value="PK_Tyr_Ser-Thr"/>
    <property type="match status" value="1"/>
</dbReference>
<dbReference type="PANTHER" id="PTHR27002:SF518">
    <property type="entry name" value="PROTEIN KINASE DOMAIN"/>
    <property type="match status" value="1"/>
</dbReference>
<dbReference type="SUPFAM" id="SSF56112">
    <property type="entry name" value="Protein kinase-like (PK-like)"/>
    <property type="match status" value="1"/>
</dbReference>
<dbReference type="GO" id="GO:0005886">
    <property type="term" value="C:plasma membrane"/>
    <property type="evidence" value="ECO:0007669"/>
    <property type="project" value="TreeGrafter"/>
</dbReference>
<keyword evidence="1" id="KW-0723">Serine/threonine-protein kinase</keyword>
<evidence type="ECO:0000256" key="4">
    <source>
        <dbReference type="ARBA" id="ARBA00022777"/>
    </source>
</evidence>
<evidence type="ECO:0000256" key="1">
    <source>
        <dbReference type="ARBA" id="ARBA00022527"/>
    </source>
</evidence>
<comment type="caution">
    <text evidence="7">The sequence shown here is derived from an EMBL/GenBank/DDBJ whole genome shotgun (WGS) entry which is preliminary data.</text>
</comment>
<dbReference type="InterPro" id="IPR000719">
    <property type="entry name" value="Prot_kinase_dom"/>
</dbReference>
<dbReference type="EMBL" id="QJKJ01000985">
    <property type="protein sequence ID" value="RDY09717.1"/>
    <property type="molecule type" value="Genomic_DNA"/>
</dbReference>
<feature type="non-terminal residue" evidence="7">
    <location>
        <position position="1"/>
    </location>
</feature>
<dbReference type="PROSITE" id="PS50011">
    <property type="entry name" value="PROTEIN_KINASE_DOM"/>
    <property type="match status" value="1"/>
</dbReference>
<dbReference type="GO" id="GO:0030246">
    <property type="term" value="F:carbohydrate binding"/>
    <property type="evidence" value="ECO:0007669"/>
    <property type="project" value="UniProtKB-KW"/>
</dbReference>
<dbReference type="PANTHER" id="PTHR27002">
    <property type="entry name" value="RECEPTOR-LIKE SERINE/THREONINE-PROTEIN KINASE SD1-8"/>
    <property type="match status" value="1"/>
</dbReference>
<dbReference type="FunFam" id="3.30.200.20:FF:000924">
    <property type="entry name" value="Uncharacterized protein"/>
    <property type="match status" value="1"/>
</dbReference>
<evidence type="ECO:0000256" key="5">
    <source>
        <dbReference type="ARBA" id="ARBA00022840"/>
    </source>
</evidence>
<keyword evidence="3" id="KW-0547">Nucleotide-binding</keyword>
<gene>
    <name evidence="7" type="primary">B120</name>
    <name evidence="7" type="ORF">CR513_05878</name>
</gene>
<dbReference type="InterPro" id="IPR001245">
    <property type="entry name" value="Ser-Thr/Tyr_kinase_cat_dom"/>
</dbReference>
<dbReference type="SMART" id="SM00220">
    <property type="entry name" value="S_TKc"/>
    <property type="match status" value="1"/>
</dbReference>
<evidence type="ECO:0000256" key="3">
    <source>
        <dbReference type="ARBA" id="ARBA00022741"/>
    </source>
</evidence>
<dbReference type="Gene3D" id="1.10.510.10">
    <property type="entry name" value="Transferase(Phosphotransferase) domain 1"/>
    <property type="match status" value="1"/>
</dbReference>
<dbReference type="GO" id="GO:0004674">
    <property type="term" value="F:protein serine/threonine kinase activity"/>
    <property type="evidence" value="ECO:0007669"/>
    <property type="project" value="UniProtKB-KW"/>
</dbReference>
<dbReference type="GO" id="GO:0005524">
    <property type="term" value="F:ATP binding"/>
    <property type="evidence" value="ECO:0007669"/>
    <property type="project" value="UniProtKB-KW"/>
</dbReference>
<dbReference type="OrthoDB" id="2015071at2759"/>
<evidence type="ECO:0000313" key="7">
    <source>
        <dbReference type="EMBL" id="RDY09717.1"/>
    </source>
</evidence>